<dbReference type="EMBL" id="CAACVS010000070">
    <property type="protein sequence ID" value="VEU35822.1"/>
    <property type="molecule type" value="Genomic_DNA"/>
</dbReference>
<accession>A0A448Z194</accession>
<dbReference type="OrthoDB" id="414322at2759"/>
<sequence length="392" mass="45228">MLRRRSVEMPKLEDLLTVVVTTSPVKSNPSTELLEKVFDTFKKCGHDFAYKCHKVIICDGTRQRDESTTKKHTNDKQSMRNGIVTADQNKNYFAFKQNLKQLCQEHGESTVLSPFNHTTVSELDVRQGYGFALRHALRECVDTPFVIVIQHDRTFMRPTPIAETIRAMWYNSNIKYVGMSMRSNLMMRDQFLGRYGVSYSDEMLDCILRPPELLLDAKKYGPNSESAAEIDYEDGGEKLRTNLLALAETYKGSQQYIDNSEWLKSSNVPGDKCQLSLSPTLFWYDNVHICETRHYRDFIFDPEYRMVVKGGFVEDKLSPVIKKTVERLGLKDGHSRFGCFLLDDYSGFFFTGHLDGGSYMTPQQKQQLIDIHRLSNAKKKKEKRQDKNNAND</sequence>
<proteinExistence type="predicted"/>
<evidence type="ECO:0000313" key="1">
    <source>
        <dbReference type="EMBL" id="VEU35822.1"/>
    </source>
</evidence>
<name>A0A448Z194_9STRA</name>
<evidence type="ECO:0000313" key="2">
    <source>
        <dbReference type="Proteomes" id="UP000291116"/>
    </source>
</evidence>
<protein>
    <submittedName>
        <fullName evidence="1">Uncharacterized protein</fullName>
    </submittedName>
</protein>
<organism evidence="1 2">
    <name type="scientific">Pseudo-nitzschia multistriata</name>
    <dbReference type="NCBI Taxonomy" id="183589"/>
    <lineage>
        <taxon>Eukaryota</taxon>
        <taxon>Sar</taxon>
        <taxon>Stramenopiles</taxon>
        <taxon>Ochrophyta</taxon>
        <taxon>Bacillariophyta</taxon>
        <taxon>Bacillariophyceae</taxon>
        <taxon>Bacillariophycidae</taxon>
        <taxon>Bacillariales</taxon>
        <taxon>Bacillariaceae</taxon>
        <taxon>Pseudo-nitzschia</taxon>
    </lineage>
</organism>
<gene>
    <name evidence="1" type="ORF">PSNMU_V1.4_AUG-EV-PASAV3_0025940</name>
</gene>
<dbReference type="Proteomes" id="UP000291116">
    <property type="component" value="Unassembled WGS sequence"/>
</dbReference>
<keyword evidence="2" id="KW-1185">Reference proteome</keyword>
<dbReference type="AlphaFoldDB" id="A0A448Z194"/>
<reference evidence="1 2" key="1">
    <citation type="submission" date="2019-01" db="EMBL/GenBank/DDBJ databases">
        <authorList>
            <person name="Ferrante I. M."/>
        </authorList>
    </citation>
    <scope>NUCLEOTIDE SEQUENCE [LARGE SCALE GENOMIC DNA]</scope>
    <source>
        <strain evidence="1 2">B856</strain>
    </source>
</reference>